<name>A0A5B0N5F5_PUCGR</name>
<dbReference type="Proteomes" id="UP000324748">
    <property type="component" value="Unassembled WGS sequence"/>
</dbReference>
<protein>
    <submittedName>
        <fullName evidence="2">Uncharacterized protein</fullName>
    </submittedName>
</protein>
<sequence length="55" mass="5922">MQRPVDLDSLKEVNDVGTSGKGGSDVHNQVNPERQPEDLNEAFTSNTPAEGMVNP</sequence>
<evidence type="ECO:0000313" key="2">
    <source>
        <dbReference type="EMBL" id="KAA1084437.1"/>
    </source>
</evidence>
<evidence type="ECO:0000313" key="3">
    <source>
        <dbReference type="EMBL" id="KAA1132981.1"/>
    </source>
</evidence>
<reference evidence="4 5" key="1">
    <citation type="submission" date="2019-05" db="EMBL/GenBank/DDBJ databases">
        <title>Emergence of the Ug99 lineage of the wheat stem rust pathogen through somatic hybridization.</title>
        <authorList>
            <person name="Li F."/>
            <person name="Upadhyaya N.M."/>
            <person name="Sperschneider J."/>
            <person name="Matny O."/>
            <person name="Nguyen-Phuc H."/>
            <person name="Mago R."/>
            <person name="Raley C."/>
            <person name="Miller M.E."/>
            <person name="Silverstein K.A.T."/>
            <person name="Henningsen E."/>
            <person name="Hirsch C.D."/>
            <person name="Visser B."/>
            <person name="Pretorius Z.A."/>
            <person name="Steffenson B.J."/>
            <person name="Schwessinger B."/>
            <person name="Dodds P.N."/>
            <person name="Figueroa M."/>
        </authorList>
    </citation>
    <scope>NUCLEOTIDE SEQUENCE [LARGE SCALE GENOMIC DNA]</scope>
    <source>
        <strain evidence="2">21-0</strain>
        <strain evidence="3 5">Ug99</strain>
    </source>
</reference>
<feature type="region of interest" description="Disordered" evidence="1">
    <location>
        <begin position="1"/>
        <end position="55"/>
    </location>
</feature>
<proteinExistence type="predicted"/>
<evidence type="ECO:0000313" key="5">
    <source>
        <dbReference type="Proteomes" id="UP000325313"/>
    </source>
</evidence>
<dbReference type="Proteomes" id="UP000325313">
    <property type="component" value="Unassembled WGS sequence"/>
</dbReference>
<evidence type="ECO:0000256" key="1">
    <source>
        <dbReference type="SAM" id="MobiDB-lite"/>
    </source>
</evidence>
<feature type="compositionally biased region" description="Basic and acidic residues" evidence="1">
    <location>
        <begin position="1"/>
        <end position="14"/>
    </location>
</feature>
<organism evidence="2 4">
    <name type="scientific">Puccinia graminis f. sp. tritici</name>
    <dbReference type="NCBI Taxonomy" id="56615"/>
    <lineage>
        <taxon>Eukaryota</taxon>
        <taxon>Fungi</taxon>
        <taxon>Dikarya</taxon>
        <taxon>Basidiomycota</taxon>
        <taxon>Pucciniomycotina</taxon>
        <taxon>Pucciniomycetes</taxon>
        <taxon>Pucciniales</taxon>
        <taxon>Pucciniaceae</taxon>
        <taxon>Puccinia</taxon>
    </lineage>
</organism>
<dbReference type="OrthoDB" id="10540981at2759"/>
<evidence type="ECO:0000313" key="4">
    <source>
        <dbReference type="Proteomes" id="UP000324748"/>
    </source>
</evidence>
<accession>A0A5B0N5F5</accession>
<dbReference type="EMBL" id="VDEP01000074">
    <property type="protein sequence ID" value="KAA1132981.1"/>
    <property type="molecule type" value="Genomic_DNA"/>
</dbReference>
<comment type="caution">
    <text evidence="2">The sequence shown here is derived from an EMBL/GenBank/DDBJ whole genome shotgun (WGS) entry which is preliminary data.</text>
</comment>
<dbReference type="EMBL" id="VSWC01000118">
    <property type="protein sequence ID" value="KAA1084437.1"/>
    <property type="molecule type" value="Genomic_DNA"/>
</dbReference>
<dbReference type="AlphaFoldDB" id="A0A5B0N5F5"/>
<keyword evidence="4" id="KW-1185">Reference proteome</keyword>
<gene>
    <name evidence="2" type="ORF">PGT21_027897</name>
    <name evidence="3" type="ORF">PGTUg99_017399</name>
</gene>